<dbReference type="InterPro" id="IPR055414">
    <property type="entry name" value="LRR_R13L4/SHOC2-like"/>
</dbReference>
<dbReference type="PANTHER" id="PTHR47186">
    <property type="entry name" value="LEUCINE-RICH REPEAT-CONTAINING PROTEIN 57"/>
    <property type="match status" value="1"/>
</dbReference>
<reference evidence="4" key="1">
    <citation type="submission" date="2013-01" db="EMBL/GenBank/DDBJ databases">
        <title>Draft Genome Sequence of a Mulberry Tree, Morus notabilis C.K. Schneid.</title>
        <authorList>
            <person name="He N."/>
            <person name="Zhao S."/>
        </authorList>
    </citation>
    <scope>NUCLEOTIDE SEQUENCE</scope>
</reference>
<sequence length="233" mass="26680">MGCIRYDQLSCLALLGLSVTYIHGRMGFFGLKNKILISCFGMHDLIVDLAKHVSRRYCFLLDDNTSKEIAMIKRARHLTYAMAEKNIFEFSNVVSETPRLRTFVLKYRHLPEKVANEFVMNARCLRALSLSYVRGKVEIPDSICELRHLRYLNLSGSEIERLPEAFSKLYNLQTLKLANCQNLAKLPKDFCRLINLRYLDIAGSGLRDMPFQSSFIGISTHNFRPSFIGISAS</sequence>
<dbReference type="AlphaFoldDB" id="W9QBS1"/>
<dbReference type="InterPro" id="IPR032675">
    <property type="entry name" value="LRR_dom_sf"/>
</dbReference>
<dbReference type="eggNOG" id="KOG4658">
    <property type="taxonomic scope" value="Eukaryota"/>
</dbReference>
<dbReference type="Pfam" id="PF23598">
    <property type="entry name" value="LRR_14"/>
    <property type="match status" value="1"/>
</dbReference>
<name>W9QBS1_9ROSA</name>
<protein>
    <recommendedName>
        <fullName evidence="2">Disease resistance R13L4/SHOC-2-like LRR domain-containing protein</fullName>
    </recommendedName>
</protein>
<dbReference type="Gene3D" id="3.80.10.10">
    <property type="entry name" value="Ribonuclease Inhibitor"/>
    <property type="match status" value="1"/>
</dbReference>
<dbReference type="PANTHER" id="PTHR47186:SF18">
    <property type="entry name" value="RX N-TERMINAL DOMAIN-CONTAINING PROTEIN"/>
    <property type="match status" value="1"/>
</dbReference>
<keyword evidence="1" id="KW-0677">Repeat</keyword>
<dbReference type="SUPFAM" id="SSF52058">
    <property type="entry name" value="L domain-like"/>
    <property type="match status" value="1"/>
</dbReference>
<gene>
    <name evidence="3" type="ORF">L484_005712</name>
</gene>
<evidence type="ECO:0000313" key="3">
    <source>
        <dbReference type="EMBL" id="EXB23423.1"/>
    </source>
</evidence>
<proteinExistence type="predicted"/>
<evidence type="ECO:0000259" key="2">
    <source>
        <dbReference type="Pfam" id="PF23598"/>
    </source>
</evidence>
<feature type="domain" description="Disease resistance R13L4/SHOC-2-like LRR" evidence="2">
    <location>
        <begin position="122"/>
        <end position="202"/>
    </location>
</feature>
<dbReference type="EMBL" id="KE343319">
    <property type="protein sequence ID" value="EXB23423.1"/>
    <property type="molecule type" value="Genomic_DNA"/>
</dbReference>
<dbReference type="Proteomes" id="UP000030645">
    <property type="component" value="Unassembled WGS sequence"/>
</dbReference>
<organism evidence="3 4">
    <name type="scientific">Morus notabilis</name>
    <dbReference type="NCBI Taxonomy" id="981085"/>
    <lineage>
        <taxon>Eukaryota</taxon>
        <taxon>Viridiplantae</taxon>
        <taxon>Streptophyta</taxon>
        <taxon>Embryophyta</taxon>
        <taxon>Tracheophyta</taxon>
        <taxon>Spermatophyta</taxon>
        <taxon>Magnoliopsida</taxon>
        <taxon>eudicotyledons</taxon>
        <taxon>Gunneridae</taxon>
        <taxon>Pentapetalae</taxon>
        <taxon>rosids</taxon>
        <taxon>fabids</taxon>
        <taxon>Rosales</taxon>
        <taxon>Moraceae</taxon>
        <taxon>Moreae</taxon>
        <taxon>Morus</taxon>
    </lineage>
</organism>
<evidence type="ECO:0000313" key="4">
    <source>
        <dbReference type="Proteomes" id="UP000030645"/>
    </source>
</evidence>
<evidence type="ECO:0000256" key="1">
    <source>
        <dbReference type="ARBA" id="ARBA00022737"/>
    </source>
</evidence>
<keyword evidence="4" id="KW-1185">Reference proteome</keyword>
<accession>W9QBS1</accession>